<proteinExistence type="predicted"/>
<accession>A0A5C6ZY42</accession>
<dbReference type="PROSITE" id="PS51257">
    <property type="entry name" value="PROKAR_LIPOPROTEIN"/>
    <property type="match status" value="1"/>
</dbReference>
<protein>
    <recommendedName>
        <fullName evidence="1">Type IV secretion system putative lipoprotein virB7</fullName>
    </recommendedName>
</protein>
<dbReference type="AlphaFoldDB" id="A0A5C6ZY42"/>
<keyword evidence="6" id="KW-1185">Reference proteome</keyword>
<evidence type="ECO:0000313" key="6">
    <source>
        <dbReference type="Proteomes" id="UP000321367"/>
    </source>
</evidence>
<name>A0A5C6ZY42_9FLAO</name>
<reference evidence="5 6" key="1">
    <citation type="submission" date="2019-08" db="EMBL/GenBank/DDBJ databases">
        <title>Genome sequence of Gillisia hiemivivida IC154 (type strain).</title>
        <authorList>
            <person name="Bowman J.P."/>
        </authorList>
    </citation>
    <scope>NUCLEOTIDE SEQUENCE [LARGE SCALE GENOMIC DNA]</scope>
    <source>
        <strain evidence="5 6">IC154</strain>
    </source>
</reference>
<feature type="domain" description="Lipocalin-like" evidence="4">
    <location>
        <begin position="31"/>
        <end position="94"/>
    </location>
</feature>
<dbReference type="Pfam" id="PF13648">
    <property type="entry name" value="Lipocalin_4"/>
    <property type="match status" value="1"/>
</dbReference>
<dbReference type="OrthoDB" id="1442355at2"/>
<evidence type="ECO:0000259" key="4">
    <source>
        <dbReference type="Pfam" id="PF13648"/>
    </source>
</evidence>
<feature type="chain" id="PRO_5022711998" description="Type IV secretion system putative lipoprotein virB7" evidence="3">
    <location>
        <begin position="22"/>
        <end position="141"/>
    </location>
</feature>
<dbReference type="InterPro" id="IPR012640">
    <property type="entry name" value="Membr_lipoprot_lipid_attach_CS"/>
</dbReference>
<dbReference type="EMBL" id="VORY01000005">
    <property type="protein sequence ID" value="TXD94288.1"/>
    <property type="molecule type" value="Genomic_DNA"/>
</dbReference>
<comment type="caution">
    <text evidence="5">The sequence shown here is derived from an EMBL/GenBank/DDBJ whole genome shotgun (WGS) entry which is preliminary data.</text>
</comment>
<dbReference type="Proteomes" id="UP000321367">
    <property type="component" value="Unassembled WGS sequence"/>
</dbReference>
<dbReference type="RefSeq" id="WP_146931155.1">
    <property type="nucleotide sequence ID" value="NZ_CBCSHZ010000024.1"/>
</dbReference>
<dbReference type="InterPro" id="IPR024311">
    <property type="entry name" value="Lipocalin-like"/>
</dbReference>
<evidence type="ECO:0000256" key="1">
    <source>
        <dbReference type="ARBA" id="ARBA00017922"/>
    </source>
</evidence>
<gene>
    <name evidence="5" type="ORF">ES724_06455</name>
</gene>
<keyword evidence="2 3" id="KW-0732">Signal</keyword>
<evidence type="ECO:0000313" key="5">
    <source>
        <dbReference type="EMBL" id="TXD94288.1"/>
    </source>
</evidence>
<feature type="signal peptide" evidence="3">
    <location>
        <begin position="1"/>
        <end position="21"/>
    </location>
</feature>
<evidence type="ECO:0000256" key="2">
    <source>
        <dbReference type="ARBA" id="ARBA00022729"/>
    </source>
</evidence>
<sequence>MKKIFLLFFSLALLTSCSSDDDGGTSGDDKILGKWFVTEINNTGAFPIEINDCNRQSFIDFKSDFTADSALYAEENGECNVDNSENDDWSSLGDSRYRFVIPFEGIGAQAGRADFNADLTEFIFYPDFLAGQNTNIVFEKR</sequence>
<evidence type="ECO:0000256" key="3">
    <source>
        <dbReference type="SAM" id="SignalP"/>
    </source>
</evidence>
<organism evidence="5 6">
    <name type="scientific">Gillisia hiemivivida</name>
    <dbReference type="NCBI Taxonomy" id="291190"/>
    <lineage>
        <taxon>Bacteria</taxon>
        <taxon>Pseudomonadati</taxon>
        <taxon>Bacteroidota</taxon>
        <taxon>Flavobacteriia</taxon>
        <taxon>Flavobacteriales</taxon>
        <taxon>Flavobacteriaceae</taxon>
        <taxon>Gillisia</taxon>
    </lineage>
</organism>
<dbReference type="Pfam" id="PF08139">
    <property type="entry name" value="LPAM_1"/>
    <property type="match status" value="1"/>
</dbReference>